<sequence length="92" mass="9674">TPQGAEFNAFTGSVACPRGPPLKNVLEQVGSAAEDYASSRKAFAGHTLQAKLDDGARHLEGAGKIKAHQPLQDPGISPDELHARTGHHLPTK</sequence>
<evidence type="ECO:0000313" key="2">
    <source>
        <dbReference type="EMBL" id="CAK0901027.1"/>
    </source>
</evidence>
<organism evidence="2 3">
    <name type="scientific">Prorocentrum cordatum</name>
    <dbReference type="NCBI Taxonomy" id="2364126"/>
    <lineage>
        <taxon>Eukaryota</taxon>
        <taxon>Sar</taxon>
        <taxon>Alveolata</taxon>
        <taxon>Dinophyceae</taxon>
        <taxon>Prorocentrales</taxon>
        <taxon>Prorocentraceae</taxon>
        <taxon>Prorocentrum</taxon>
    </lineage>
</organism>
<reference evidence="2" key="1">
    <citation type="submission" date="2023-10" db="EMBL/GenBank/DDBJ databases">
        <authorList>
            <person name="Chen Y."/>
            <person name="Shah S."/>
            <person name="Dougan E. K."/>
            <person name="Thang M."/>
            <person name="Chan C."/>
        </authorList>
    </citation>
    <scope>NUCLEOTIDE SEQUENCE [LARGE SCALE GENOMIC DNA]</scope>
</reference>
<dbReference type="Proteomes" id="UP001189429">
    <property type="component" value="Unassembled WGS sequence"/>
</dbReference>
<comment type="caution">
    <text evidence="2">The sequence shown here is derived from an EMBL/GenBank/DDBJ whole genome shotgun (WGS) entry which is preliminary data.</text>
</comment>
<evidence type="ECO:0000313" key="3">
    <source>
        <dbReference type="Proteomes" id="UP001189429"/>
    </source>
</evidence>
<evidence type="ECO:0000256" key="1">
    <source>
        <dbReference type="SAM" id="MobiDB-lite"/>
    </source>
</evidence>
<keyword evidence="3" id="KW-1185">Reference proteome</keyword>
<feature type="non-terminal residue" evidence="2">
    <location>
        <position position="1"/>
    </location>
</feature>
<feature type="non-terminal residue" evidence="2">
    <location>
        <position position="92"/>
    </location>
</feature>
<accession>A0ABN9XR03</accession>
<proteinExistence type="predicted"/>
<gene>
    <name evidence="2" type="ORF">PCOR1329_LOCUS78126</name>
</gene>
<dbReference type="EMBL" id="CAUYUJ010020865">
    <property type="protein sequence ID" value="CAK0901027.1"/>
    <property type="molecule type" value="Genomic_DNA"/>
</dbReference>
<name>A0ABN9XR03_9DINO</name>
<feature type="region of interest" description="Disordered" evidence="1">
    <location>
        <begin position="67"/>
        <end position="92"/>
    </location>
</feature>
<protein>
    <submittedName>
        <fullName evidence="2">Uncharacterized protein</fullName>
    </submittedName>
</protein>